<dbReference type="GO" id="GO:0016887">
    <property type="term" value="F:ATP hydrolysis activity"/>
    <property type="evidence" value="ECO:0007669"/>
    <property type="project" value="InterPro"/>
</dbReference>
<feature type="domain" description="ABC transmembrane type-1" evidence="15">
    <location>
        <begin position="87"/>
        <end position="379"/>
    </location>
</feature>
<dbReference type="Gene3D" id="3.40.50.300">
    <property type="entry name" value="P-loop containing nucleotide triphosphate hydrolases"/>
    <property type="match status" value="2"/>
</dbReference>
<feature type="transmembrane region" description="Helical" evidence="13">
    <location>
        <begin position="1004"/>
        <end position="1028"/>
    </location>
</feature>
<proteinExistence type="inferred from homology"/>
<keyword evidence="4" id="KW-1003">Cell membrane</keyword>
<dbReference type="GeneID" id="43659686"/>
<dbReference type="Pfam" id="PF00005">
    <property type="entry name" value="ABC_tran"/>
    <property type="match status" value="2"/>
</dbReference>
<dbReference type="InterPro" id="IPR017871">
    <property type="entry name" value="ABC_transporter-like_CS"/>
</dbReference>
<feature type="transmembrane region" description="Helical" evidence="13">
    <location>
        <begin position="351"/>
        <end position="371"/>
    </location>
</feature>
<protein>
    <recommendedName>
        <fullName evidence="12">ABC multidrug transporter MDR2</fullName>
    </recommendedName>
</protein>
<dbReference type="FunFam" id="3.40.50.300:FF:000913">
    <property type="entry name" value="ABC multidrug transporter SitT"/>
    <property type="match status" value="1"/>
</dbReference>
<organism evidence="16 17">
    <name type="scientific">Aspergillus caelatus</name>
    <dbReference type="NCBI Taxonomy" id="61420"/>
    <lineage>
        <taxon>Eukaryota</taxon>
        <taxon>Fungi</taxon>
        <taxon>Dikarya</taxon>
        <taxon>Ascomycota</taxon>
        <taxon>Pezizomycotina</taxon>
        <taxon>Eurotiomycetes</taxon>
        <taxon>Eurotiomycetidae</taxon>
        <taxon>Eurotiales</taxon>
        <taxon>Aspergillaceae</taxon>
        <taxon>Aspergillus</taxon>
        <taxon>Aspergillus subgen. Circumdati</taxon>
    </lineage>
</organism>
<evidence type="ECO:0000313" key="17">
    <source>
        <dbReference type="Proteomes" id="UP000326268"/>
    </source>
</evidence>
<keyword evidence="5 13" id="KW-0812">Transmembrane</keyword>
<evidence type="ECO:0000256" key="5">
    <source>
        <dbReference type="ARBA" id="ARBA00022692"/>
    </source>
</evidence>
<dbReference type="OrthoDB" id="6500128at2759"/>
<dbReference type="GO" id="GO:0015421">
    <property type="term" value="F:ABC-type oligopeptide transporter activity"/>
    <property type="evidence" value="ECO:0007669"/>
    <property type="project" value="TreeGrafter"/>
</dbReference>
<gene>
    <name evidence="16" type="ORF">BDV27DRAFT_170226</name>
</gene>
<evidence type="ECO:0000256" key="6">
    <source>
        <dbReference type="ARBA" id="ARBA00022737"/>
    </source>
</evidence>
<dbReference type="InterPro" id="IPR011527">
    <property type="entry name" value="ABC1_TM_dom"/>
</dbReference>
<dbReference type="CDD" id="cd18578">
    <property type="entry name" value="ABC_6TM_Pgp_ABCB1_D2_like"/>
    <property type="match status" value="1"/>
</dbReference>
<dbReference type="EMBL" id="ML737604">
    <property type="protein sequence ID" value="KAE8366979.1"/>
    <property type="molecule type" value="Genomic_DNA"/>
</dbReference>
<dbReference type="GO" id="GO:0005743">
    <property type="term" value="C:mitochondrial inner membrane"/>
    <property type="evidence" value="ECO:0007669"/>
    <property type="project" value="TreeGrafter"/>
</dbReference>
<dbReference type="PROSITE" id="PS50893">
    <property type="entry name" value="ABC_TRANSPORTER_2"/>
    <property type="match status" value="2"/>
</dbReference>
<feature type="domain" description="ABC transporter" evidence="14">
    <location>
        <begin position="1069"/>
        <end position="1314"/>
    </location>
</feature>
<dbReference type="FunFam" id="3.40.50.300:FF:001530">
    <property type="entry name" value="ABC multidrug transporter (Eurofung)"/>
    <property type="match status" value="1"/>
</dbReference>
<feature type="transmembrane region" description="Helical" evidence="13">
    <location>
        <begin position="211"/>
        <end position="231"/>
    </location>
</feature>
<evidence type="ECO:0000256" key="12">
    <source>
        <dbReference type="ARBA" id="ARBA00049740"/>
    </source>
</evidence>
<dbReference type="PROSITE" id="PS50929">
    <property type="entry name" value="ABC_TM1F"/>
    <property type="match status" value="2"/>
</dbReference>
<accession>A0A5N7AD23</accession>
<feature type="transmembrane region" description="Helical" evidence="13">
    <location>
        <begin position="856"/>
        <end position="883"/>
    </location>
</feature>
<dbReference type="InterPro" id="IPR003439">
    <property type="entry name" value="ABC_transporter-like_ATP-bd"/>
</dbReference>
<evidence type="ECO:0000313" key="16">
    <source>
        <dbReference type="EMBL" id="KAE8366979.1"/>
    </source>
</evidence>
<dbReference type="InterPro" id="IPR003593">
    <property type="entry name" value="AAA+_ATPase"/>
</dbReference>
<keyword evidence="9 13" id="KW-1133">Transmembrane helix</keyword>
<feature type="transmembrane region" description="Helical" evidence="13">
    <location>
        <begin position="138"/>
        <end position="162"/>
    </location>
</feature>
<feature type="transmembrane region" description="Helical" evidence="13">
    <location>
        <begin position="81"/>
        <end position="106"/>
    </location>
</feature>
<comment type="subcellular location">
    <subcellularLocation>
        <location evidence="1">Cell membrane</location>
        <topology evidence="1">Multi-pass membrane protein</topology>
    </subcellularLocation>
</comment>
<sequence length="1321" mass="144967">MVAHLDRRDVEGAAEVGNDTQVLIKPEKEEEESAEKKNGTSGFLVCLAGKMRTECVPVRVMADELGRFTWQRVFTFGNPKLYVLECIAFVAAITSGVAVAMVNLVMGNFLTLLSDFSFSDMTSMPGDFMAAVRTSALYFVYIGIARLVSTYIYASLFTYVAYHLTRNVRQSYLRAALSQEIAYYDRGVAGSISQQATTNGKLIQSGIAEKLGIVIQAIATFVAAFIIAFVTQWKLTLILIFIVPILLIVLGTASGLDAIIETKILQIYAQAGSYAESVLGGVRTLQAFSLQPRVVAKYDSYLQHAYTQGMRKNKLYGIVFGGQYFVVYAGMGLAFWQGIAMFDRGEISDLGTVFTVLFSIIMAANTVMQVAPHMVTFSRAATAASELFVLIDRQSEINPFDECGYQPEVTAGCIDLHNVSFSYPTRPDVPVLEDFSLNIPAGKVTALVGPSGSGKSTIIGLLERWYNPRTGSISLDGKDISQLNLKWLRTNIRLVQQARHLKEPVLFNTSVFENIANGLIGTQWEAASQEEQMQRVQEAAKLAFAHEFIQTLPQGYHTRIGERGGLLSGGQKQRIAIARSVISEPKILLLDEATSALDPHAEVIVQKALENASKNRTTIVIAHKLATIRNADNIVVISKGNIIEQGRHEDLVSRNGVYASLVKAQDLAPANIEIGHDLGSTRTSDEVSEKKNYHVGRMQSLGRIRTAEAQQLAALRNREEYDLSKKTDIIHNIWKLLKGTQDIWLWFAVTIATCIGGAAVNPGQALLLGNIMSVFTSSNVVTRGNFISLMFFVMSLGILVIYFVMGWSTNTIAQRLNRKMRREIMESFLRQDLQFFDRADNTIGALIGRLDSYPQAILELMGFTVAIILMSVLNIAASSILAIVVSWKLGLVGVFVGLPPMMLGGYARVRLEAKMDDEIDQRLSASASVASETVMAIRTVSSLAIENTVLRKYVYELDLAISHTSRPMFYMMTWFSLTQSVEYFVLALGFWWGSKLINDGEISLYQFIVSFMGVYFSGQATALAFSFASSLTKANQAANYYLWLKGLDGTIRETDDNRKEGPKHRCRSYDLHDVQFSYPLAPENRVLKGVSLSIQRGEFVAFVGASGCGKSTMVSLLERFYDPTSGAITIDSSAPLSFINPLLYRKHVALVQQEPTLFPGTIRDNISQGMPDLGVTEAASDEALEEACRAANAWDFVSSLPDGLNTPCGTSGSQLSGGQRQRIAIARALIRKPSVVLLDEATSALDTESEKLVQGALLEAALSNDRITIAVAHRLSTVRDANCIFVFYAGNIVEVGTHSELVAKGGMYAKMCEAQRLDGAA</sequence>
<feature type="transmembrane region" description="Helical" evidence="13">
    <location>
        <begin position="786"/>
        <end position="813"/>
    </location>
</feature>
<dbReference type="SMART" id="SM00382">
    <property type="entry name" value="AAA"/>
    <property type="match status" value="2"/>
</dbReference>
<dbReference type="RefSeq" id="XP_031930060.1">
    <property type="nucleotide sequence ID" value="XM_032075240.1"/>
</dbReference>
<keyword evidence="6" id="KW-0677">Repeat</keyword>
<dbReference type="InterPro" id="IPR039421">
    <property type="entry name" value="Type_1_exporter"/>
</dbReference>
<comment type="similarity">
    <text evidence="2">Belongs to the ABC transporter superfamily. ABCB family. Multidrug resistance exporter (TC 3.A.1.201) subfamily.</text>
</comment>
<dbReference type="PROSITE" id="PS00211">
    <property type="entry name" value="ABC_TRANSPORTER_1"/>
    <property type="match status" value="2"/>
</dbReference>
<dbReference type="GO" id="GO:0005524">
    <property type="term" value="F:ATP binding"/>
    <property type="evidence" value="ECO:0007669"/>
    <property type="project" value="UniProtKB-KW"/>
</dbReference>
<dbReference type="Gene3D" id="1.20.1560.10">
    <property type="entry name" value="ABC transporter type 1, transmembrane domain"/>
    <property type="match status" value="1"/>
</dbReference>
<dbReference type="InterPro" id="IPR027417">
    <property type="entry name" value="P-loop_NTPase"/>
</dbReference>
<evidence type="ECO:0000259" key="15">
    <source>
        <dbReference type="PROSITE" id="PS50929"/>
    </source>
</evidence>
<keyword evidence="16" id="KW-0378">Hydrolase</keyword>
<dbReference type="GO" id="GO:0005886">
    <property type="term" value="C:plasma membrane"/>
    <property type="evidence" value="ECO:0007669"/>
    <property type="project" value="UniProtKB-SubCell"/>
</dbReference>
<keyword evidence="11" id="KW-0325">Glycoprotein</keyword>
<evidence type="ECO:0000256" key="2">
    <source>
        <dbReference type="ARBA" id="ARBA00007577"/>
    </source>
</evidence>
<feature type="domain" description="ABC transmembrane type-1" evidence="15">
    <location>
        <begin position="748"/>
        <end position="1033"/>
    </location>
</feature>
<evidence type="ECO:0000256" key="8">
    <source>
        <dbReference type="ARBA" id="ARBA00022840"/>
    </source>
</evidence>
<dbReference type="Proteomes" id="UP000326268">
    <property type="component" value="Unassembled WGS sequence"/>
</dbReference>
<evidence type="ECO:0000256" key="3">
    <source>
        <dbReference type="ARBA" id="ARBA00022448"/>
    </source>
</evidence>
<dbReference type="SUPFAM" id="SSF52540">
    <property type="entry name" value="P-loop containing nucleoside triphosphate hydrolases"/>
    <property type="match status" value="2"/>
</dbReference>
<feature type="transmembrane region" description="Helical" evidence="13">
    <location>
        <begin position="969"/>
        <end position="992"/>
    </location>
</feature>
<evidence type="ECO:0000256" key="11">
    <source>
        <dbReference type="ARBA" id="ARBA00023180"/>
    </source>
</evidence>
<dbReference type="PANTHER" id="PTHR43394">
    <property type="entry name" value="ATP-DEPENDENT PERMEASE MDL1, MITOCHONDRIAL"/>
    <property type="match status" value="1"/>
</dbReference>
<dbReference type="InterPro" id="IPR036640">
    <property type="entry name" value="ABC1_TM_sf"/>
</dbReference>
<name>A0A5N7AD23_9EURO</name>
<reference evidence="16 17" key="1">
    <citation type="submission" date="2019-04" db="EMBL/GenBank/DDBJ databases">
        <title>Friends and foes A comparative genomics studyof 23 Aspergillus species from section Flavi.</title>
        <authorList>
            <consortium name="DOE Joint Genome Institute"/>
            <person name="Kjaerbolling I."/>
            <person name="Vesth T."/>
            <person name="Frisvad J.C."/>
            <person name="Nybo J.L."/>
            <person name="Theobald S."/>
            <person name="Kildgaard S."/>
            <person name="Isbrandt T."/>
            <person name="Kuo A."/>
            <person name="Sato A."/>
            <person name="Lyhne E.K."/>
            <person name="Kogle M.E."/>
            <person name="Wiebenga A."/>
            <person name="Kun R.S."/>
            <person name="Lubbers R.J."/>
            <person name="Makela M.R."/>
            <person name="Barry K."/>
            <person name="Chovatia M."/>
            <person name="Clum A."/>
            <person name="Daum C."/>
            <person name="Haridas S."/>
            <person name="He G."/>
            <person name="LaButti K."/>
            <person name="Lipzen A."/>
            <person name="Mondo S."/>
            <person name="Riley R."/>
            <person name="Salamov A."/>
            <person name="Simmons B.A."/>
            <person name="Magnuson J.K."/>
            <person name="Henrissat B."/>
            <person name="Mortensen U.H."/>
            <person name="Larsen T.O."/>
            <person name="Devries R.P."/>
            <person name="Grigoriev I.V."/>
            <person name="Machida M."/>
            <person name="Baker S.E."/>
            <person name="Andersen M.R."/>
        </authorList>
    </citation>
    <scope>NUCLEOTIDE SEQUENCE [LARGE SCALE GENOMIC DNA]</scope>
    <source>
        <strain evidence="16 17">CBS 763.97</strain>
    </source>
</reference>
<dbReference type="FunFam" id="1.20.1560.10:FF:000057">
    <property type="entry name" value="ABC multidrug transporter SitT"/>
    <property type="match status" value="2"/>
</dbReference>
<keyword evidence="7" id="KW-0547">Nucleotide-binding</keyword>
<feature type="transmembrane region" description="Helical" evidence="13">
    <location>
        <begin position="743"/>
        <end position="766"/>
    </location>
</feature>
<keyword evidence="17" id="KW-1185">Reference proteome</keyword>
<keyword evidence="10 13" id="KW-0472">Membrane</keyword>
<feature type="transmembrane region" description="Helical" evidence="13">
    <location>
        <begin position="237"/>
        <end position="260"/>
    </location>
</feature>
<feature type="domain" description="ABC transporter" evidence="14">
    <location>
        <begin position="414"/>
        <end position="664"/>
    </location>
</feature>
<evidence type="ECO:0000259" key="14">
    <source>
        <dbReference type="PROSITE" id="PS50893"/>
    </source>
</evidence>
<dbReference type="CDD" id="cd03249">
    <property type="entry name" value="ABC_MTABC3_MDL1_MDL2"/>
    <property type="match status" value="2"/>
</dbReference>
<dbReference type="Pfam" id="PF00664">
    <property type="entry name" value="ABC_membrane"/>
    <property type="match status" value="2"/>
</dbReference>
<dbReference type="PANTHER" id="PTHR43394:SF1">
    <property type="entry name" value="ATP-BINDING CASSETTE SUB-FAMILY B MEMBER 10, MITOCHONDRIAL"/>
    <property type="match status" value="1"/>
</dbReference>
<evidence type="ECO:0000256" key="13">
    <source>
        <dbReference type="SAM" id="Phobius"/>
    </source>
</evidence>
<dbReference type="CDD" id="cd18577">
    <property type="entry name" value="ABC_6TM_Pgp_ABCB1_D1_like"/>
    <property type="match status" value="1"/>
</dbReference>
<evidence type="ECO:0000256" key="1">
    <source>
        <dbReference type="ARBA" id="ARBA00004651"/>
    </source>
</evidence>
<evidence type="ECO:0000256" key="4">
    <source>
        <dbReference type="ARBA" id="ARBA00022475"/>
    </source>
</evidence>
<feature type="transmembrane region" description="Helical" evidence="13">
    <location>
        <begin position="889"/>
        <end position="907"/>
    </location>
</feature>
<dbReference type="SUPFAM" id="SSF90123">
    <property type="entry name" value="ABC transporter transmembrane region"/>
    <property type="match status" value="2"/>
</dbReference>
<keyword evidence="8" id="KW-0067">ATP-binding</keyword>
<feature type="transmembrane region" description="Helical" evidence="13">
    <location>
        <begin position="315"/>
        <end position="339"/>
    </location>
</feature>
<evidence type="ECO:0000256" key="7">
    <source>
        <dbReference type="ARBA" id="ARBA00022741"/>
    </source>
</evidence>
<dbReference type="GO" id="GO:0090374">
    <property type="term" value="P:oligopeptide export from mitochondrion"/>
    <property type="evidence" value="ECO:0007669"/>
    <property type="project" value="TreeGrafter"/>
</dbReference>
<evidence type="ECO:0000256" key="9">
    <source>
        <dbReference type="ARBA" id="ARBA00022989"/>
    </source>
</evidence>
<evidence type="ECO:0000256" key="10">
    <source>
        <dbReference type="ARBA" id="ARBA00023136"/>
    </source>
</evidence>
<keyword evidence="3" id="KW-0813">Transport</keyword>